<sequence length="109" mass="12174">MSMVRHSAWNLEILARFKDGETLLQVTPADATEAIFSVFSSSGKLLVKKMMSTGGIVASGNKFRVELTHEDMSFAGQVDRQFMVLVDGKEYRKTIDSVNVAESRRTIEE</sequence>
<keyword evidence="2" id="KW-1185">Reference proteome</keyword>
<proteinExistence type="predicted"/>
<evidence type="ECO:0000313" key="2">
    <source>
        <dbReference type="Proteomes" id="UP000664654"/>
    </source>
</evidence>
<dbReference type="Proteomes" id="UP000664654">
    <property type="component" value="Unassembled WGS sequence"/>
</dbReference>
<name>A0A939DL89_9ALTE</name>
<dbReference type="AlphaFoldDB" id="A0A939DL89"/>
<accession>A0A939DL89</accession>
<evidence type="ECO:0000313" key="1">
    <source>
        <dbReference type="EMBL" id="MBN7824793.1"/>
    </source>
</evidence>
<protein>
    <submittedName>
        <fullName evidence="1">Uncharacterized protein</fullName>
    </submittedName>
</protein>
<dbReference type="EMBL" id="JAFKCV010000003">
    <property type="protein sequence ID" value="MBN7824793.1"/>
    <property type="molecule type" value="Genomic_DNA"/>
</dbReference>
<comment type="caution">
    <text evidence="1">The sequence shown here is derived from an EMBL/GenBank/DDBJ whole genome shotgun (WGS) entry which is preliminary data.</text>
</comment>
<reference evidence="1" key="1">
    <citation type="submission" date="2021-03" db="EMBL/GenBank/DDBJ databases">
        <title>novel species isolated from a fishpond in China.</title>
        <authorList>
            <person name="Lu H."/>
            <person name="Cai Z."/>
        </authorList>
    </citation>
    <scope>NUCLEOTIDE SEQUENCE</scope>
    <source>
        <strain evidence="1">JCM 30855</strain>
    </source>
</reference>
<gene>
    <name evidence="1" type="ORF">J0A66_06085</name>
</gene>
<dbReference type="RefSeq" id="WP_206572916.1">
    <property type="nucleotide sequence ID" value="NZ_JAFKCV010000003.1"/>
</dbReference>
<organism evidence="1 2">
    <name type="scientific">Bowmanella dokdonensis</name>
    <dbReference type="NCBI Taxonomy" id="751969"/>
    <lineage>
        <taxon>Bacteria</taxon>
        <taxon>Pseudomonadati</taxon>
        <taxon>Pseudomonadota</taxon>
        <taxon>Gammaproteobacteria</taxon>
        <taxon>Alteromonadales</taxon>
        <taxon>Alteromonadaceae</taxon>
        <taxon>Bowmanella</taxon>
    </lineage>
</organism>